<keyword evidence="4" id="KW-1185">Reference proteome</keyword>
<feature type="region of interest" description="Disordered" evidence="1">
    <location>
        <begin position="86"/>
        <end position="134"/>
    </location>
</feature>
<evidence type="ECO:0000259" key="2">
    <source>
        <dbReference type="Pfam" id="PF21788"/>
    </source>
</evidence>
<feature type="compositionally biased region" description="Basic and acidic residues" evidence="1">
    <location>
        <begin position="90"/>
        <end position="102"/>
    </location>
</feature>
<gene>
    <name evidence="3" type="ORF">HPB51_024390</name>
</gene>
<name>A0A9J6D7K7_RHIMP</name>
<organism evidence="3 4">
    <name type="scientific">Rhipicephalus microplus</name>
    <name type="common">Cattle tick</name>
    <name type="synonym">Boophilus microplus</name>
    <dbReference type="NCBI Taxonomy" id="6941"/>
    <lineage>
        <taxon>Eukaryota</taxon>
        <taxon>Metazoa</taxon>
        <taxon>Ecdysozoa</taxon>
        <taxon>Arthropoda</taxon>
        <taxon>Chelicerata</taxon>
        <taxon>Arachnida</taxon>
        <taxon>Acari</taxon>
        <taxon>Parasitiformes</taxon>
        <taxon>Ixodida</taxon>
        <taxon>Ixodoidea</taxon>
        <taxon>Ixodidae</taxon>
        <taxon>Rhipicephalinae</taxon>
        <taxon>Rhipicephalus</taxon>
        <taxon>Boophilus</taxon>
    </lineage>
</organism>
<proteinExistence type="predicted"/>
<accession>A0A9J6D7K7</accession>
<dbReference type="InterPro" id="IPR048366">
    <property type="entry name" value="TNP-like_GBD"/>
</dbReference>
<reference evidence="3" key="1">
    <citation type="journal article" date="2020" name="Cell">
        <title>Large-Scale Comparative Analyses of Tick Genomes Elucidate Their Genetic Diversity and Vector Capacities.</title>
        <authorList>
            <consortium name="Tick Genome and Microbiome Consortium (TIGMIC)"/>
            <person name="Jia N."/>
            <person name="Wang J."/>
            <person name="Shi W."/>
            <person name="Du L."/>
            <person name="Sun Y."/>
            <person name="Zhan W."/>
            <person name="Jiang J.F."/>
            <person name="Wang Q."/>
            <person name="Zhang B."/>
            <person name="Ji P."/>
            <person name="Bell-Sakyi L."/>
            <person name="Cui X.M."/>
            <person name="Yuan T.T."/>
            <person name="Jiang B.G."/>
            <person name="Yang W.F."/>
            <person name="Lam T.T."/>
            <person name="Chang Q.C."/>
            <person name="Ding S.J."/>
            <person name="Wang X.J."/>
            <person name="Zhu J.G."/>
            <person name="Ruan X.D."/>
            <person name="Zhao L."/>
            <person name="Wei J.T."/>
            <person name="Ye R.Z."/>
            <person name="Que T.C."/>
            <person name="Du C.H."/>
            <person name="Zhou Y.H."/>
            <person name="Cheng J.X."/>
            <person name="Dai P.F."/>
            <person name="Guo W.B."/>
            <person name="Han X.H."/>
            <person name="Huang E.J."/>
            <person name="Li L.F."/>
            <person name="Wei W."/>
            <person name="Gao Y.C."/>
            <person name="Liu J.Z."/>
            <person name="Shao H.Z."/>
            <person name="Wang X."/>
            <person name="Wang C.C."/>
            <person name="Yang T.C."/>
            <person name="Huo Q.B."/>
            <person name="Li W."/>
            <person name="Chen H.Y."/>
            <person name="Chen S.E."/>
            <person name="Zhou L.G."/>
            <person name="Ni X.B."/>
            <person name="Tian J.H."/>
            <person name="Sheng Y."/>
            <person name="Liu T."/>
            <person name="Pan Y.S."/>
            <person name="Xia L.Y."/>
            <person name="Li J."/>
            <person name="Zhao F."/>
            <person name="Cao W.C."/>
        </authorList>
    </citation>
    <scope>NUCLEOTIDE SEQUENCE</scope>
    <source>
        <strain evidence="3">Rmic-2018</strain>
    </source>
</reference>
<dbReference type="Proteomes" id="UP000821866">
    <property type="component" value="Chromosome 9"/>
</dbReference>
<dbReference type="Pfam" id="PF21788">
    <property type="entry name" value="TNP-like_GBD"/>
    <property type="match status" value="1"/>
</dbReference>
<dbReference type="EMBL" id="JABSTU010000011">
    <property type="protein sequence ID" value="KAH8010040.1"/>
    <property type="molecule type" value="Genomic_DNA"/>
</dbReference>
<comment type="caution">
    <text evidence="3">The sequence shown here is derived from an EMBL/GenBank/DDBJ whole genome shotgun (WGS) entry which is preliminary data.</text>
</comment>
<sequence length="134" mass="15284">MSVRLATQVFSRSTAVGIKLYREAKVPGIENSEGTETFTRMVNDLFDALNIKLPLRGVRRHSKEIQPEEVGHELIKEEVAEKLTVPPKNQAKERSTDMEKVEMPAMLTQEATTERKQESRRLKEEEKASPASQY</sequence>
<protein>
    <recommendedName>
        <fullName evidence="2">Transposable element P transposase-like GTP-binding insertion domain-containing protein</fullName>
    </recommendedName>
</protein>
<feature type="domain" description="Transposable element P transposase-like GTP-binding insertion" evidence="2">
    <location>
        <begin position="1"/>
        <end position="54"/>
    </location>
</feature>
<dbReference type="AlphaFoldDB" id="A0A9J6D7K7"/>
<reference evidence="3" key="2">
    <citation type="submission" date="2021-09" db="EMBL/GenBank/DDBJ databases">
        <authorList>
            <person name="Jia N."/>
            <person name="Wang J."/>
            <person name="Shi W."/>
            <person name="Du L."/>
            <person name="Sun Y."/>
            <person name="Zhan W."/>
            <person name="Jiang J."/>
            <person name="Wang Q."/>
            <person name="Zhang B."/>
            <person name="Ji P."/>
            <person name="Sakyi L.B."/>
            <person name="Cui X."/>
            <person name="Yuan T."/>
            <person name="Jiang B."/>
            <person name="Yang W."/>
            <person name="Lam T.T.-Y."/>
            <person name="Chang Q."/>
            <person name="Ding S."/>
            <person name="Wang X."/>
            <person name="Zhu J."/>
            <person name="Ruan X."/>
            <person name="Zhao L."/>
            <person name="Wei J."/>
            <person name="Que T."/>
            <person name="Du C."/>
            <person name="Cheng J."/>
            <person name="Dai P."/>
            <person name="Han X."/>
            <person name="Huang E."/>
            <person name="Gao Y."/>
            <person name="Liu J."/>
            <person name="Shao H."/>
            <person name="Ye R."/>
            <person name="Li L."/>
            <person name="Wei W."/>
            <person name="Wang X."/>
            <person name="Wang C."/>
            <person name="Huo Q."/>
            <person name="Li W."/>
            <person name="Guo W."/>
            <person name="Chen H."/>
            <person name="Chen S."/>
            <person name="Zhou L."/>
            <person name="Zhou L."/>
            <person name="Ni X."/>
            <person name="Tian J."/>
            <person name="Zhou Y."/>
            <person name="Sheng Y."/>
            <person name="Liu T."/>
            <person name="Pan Y."/>
            <person name="Xia L."/>
            <person name="Li J."/>
            <person name="Zhao F."/>
            <person name="Cao W."/>
        </authorList>
    </citation>
    <scope>NUCLEOTIDE SEQUENCE</scope>
    <source>
        <strain evidence="3">Rmic-2018</strain>
        <tissue evidence="3">Larvae</tissue>
    </source>
</reference>
<evidence type="ECO:0000256" key="1">
    <source>
        <dbReference type="SAM" id="MobiDB-lite"/>
    </source>
</evidence>
<feature type="compositionally biased region" description="Basic and acidic residues" evidence="1">
    <location>
        <begin position="112"/>
        <end position="128"/>
    </location>
</feature>
<evidence type="ECO:0000313" key="3">
    <source>
        <dbReference type="EMBL" id="KAH8010040.1"/>
    </source>
</evidence>
<evidence type="ECO:0000313" key="4">
    <source>
        <dbReference type="Proteomes" id="UP000821866"/>
    </source>
</evidence>